<dbReference type="SMART" id="SM00028">
    <property type="entry name" value="TPR"/>
    <property type="match status" value="8"/>
</dbReference>
<evidence type="ECO:0000313" key="6">
    <source>
        <dbReference type="Proteomes" id="UP000663870"/>
    </source>
</evidence>
<feature type="repeat" description="TPR" evidence="1">
    <location>
        <begin position="504"/>
        <end position="537"/>
    </location>
</feature>
<dbReference type="Proteomes" id="UP000663854">
    <property type="component" value="Unassembled WGS sequence"/>
</dbReference>
<proteinExistence type="predicted"/>
<sequence length="846" mass="95622">MTDKPDSYSGFNEYNPLLDTDSLKYDTDLQQAVLKTSHGRRAPPTGLAGAGTAQKGGFFSRMKNIFGRQKTTAVPPPGTSSGRLGTASRAAQQQNSVIGAPPGSASRRLQTGSATGQRRPTTAVQGAGFTTGALGSGTTTLGPSQFERKEETNEDKAKKLERTVLDLVEESCLAYEKNDTKLALEKSEEAMRNEKSLNRYREEQNLGESDLNLTGFVILHCANMLAKCGMNSEAMNQYNLILKNKLLPVPSRLRINIGNIFLRSKQYTKALKMYRMALDQIPEQNADLKFKVRENIAATHILMTQYAEAAQAYESIMQERPNYRSGLNLLLCYHTLGQRDKTRRAFSDLLKIPFLSSDDDYQASVDKADKHANLVLEATRDDRLRQFERKRRRFAEHVIVTAAKIVGNNSDGDFVGGYEWCIEQVRNSTYLELASGLEIQKAIAYLREDNFPKAISTLKEFEKAEAKLASAASTNLSFLYFLEKDLNNAHKYADLALKTDKFNPASLTNKGNCCYAQEDYDKARYYYEEALNIDAGSVEALHNLILTLMKSKQYQRVKDLLHKYTIIQPTNAQVFCLMAEVLEHTNDIDNAKSWYLQALSTHRMDGHLHRRIGEVIDVQGDKSDAIQYYFDAFRHNPCDIKTLEWLASYYIETQYPEKAVEFCAQAALVKPGEIKWHLMVASCYRRTGDYTAALEKYKWIHQHFPDDTDCIQFLVKISTDLGLPEREIYENELKKVNKMKEIQLQRKSSADKSRNIVKGRKISQVENDGSHSKHDDNRQLSGRKRAPIDLDHTEGVFSQQEPVAVPSFVNQLSQDMTGGRPRTAILKKDQNKSLFDENDDAAELLP</sequence>
<evidence type="ECO:0000313" key="3">
    <source>
        <dbReference type="EMBL" id="CAF0932218.1"/>
    </source>
</evidence>
<evidence type="ECO:0000313" key="4">
    <source>
        <dbReference type="EMBL" id="CAF0989229.1"/>
    </source>
</evidence>
<feature type="region of interest" description="Disordered" evidence="2">
    <location>
        <begin position="68"/>
        <end position="155"/>
    </location>
</feature>
<dbReference type="GO" id="GO:0036064">
    <property type="term" value="C:ciliary basal body"/>
    <property type="evidence" value="ECO:0007669"/>
    <property type="project" value="TreeGrafter"/>
</dbReference>
<dbReference type="Proteomes" id="UP000663870">
    <property type="component" value="Unassembled WGS sequence"/>
</dbReference>
<dbReference type="PANTHER" id="PTHR44117:SF1">
    <property type="entry name" value="INTRAFLAGELLAR TRANSPORT PROTEIN 88 HOMOLOG"/>
    <property type="match status" value="1"/>
</dbReference>
<feature type="repeat" description="TPR" evidence="1">
    <location>
        <begin position="251"/>
        <end position="284"/>
    </location>
</feature>
<organism evidence="4 6">
    <name type="scientific">Rotaria sordida</name>
    <dbReference type="NCBI Taxonomy" id="392033"/>
    <lineage>
        <taxon>Eukaryota</taxon>
        <taxon>Metazoa</taxon>
        <taxon>Spiralia</taxon>
        <taxon>Gnathifera</taxon>
        <taxon>Rotifera</taxon>
        <taxon>Eurotatoria</taxon>
        <taxon>Bdelloidea</taxon>
        <taxon>Philodinida</taxon>
        <taxon>Philodinidae</taxon>
        <taxon>Rotaria</taxon>
    </lineage>
</organism>
<feature type="region of interest" description="Disordered" evidence="2">
    <location>
        <begin position="35"/>
        <end position="54"/>
    </location>
</feature>
<dbReference type="GO" id="GO:1905515">
    <property type="term" value="P:non-motile cilium assembly"/>
    <property type="evidence" value="ECO:0007669"/>
    <property type="project" value="TreeGrafter"/>
</dbReference>
<dbReference type="InterPro" id="IPR019734">
    <property type="entry name" value="TPR_rpt"/>
</dbReference>
<feature type="compositionally biased region" description="Basic and acidic residues" evidence="2">
    <location>
        <begin position="826"/>
        <end position="835"/>
    </location>
</feature>
<feature type="compositionally biased region" description="Acidic residues" evidence="2">
    <location>
        <begin position="836"/>
        <end position="846"/>
    </location>
</feature>
<protein>
    <recommendedName>
        <fullName evidence="7">Intraflagellar transport protein 88 homolog</fullName>
    </recommendedName>
</protein>
<dbReference type="InterPro" id="IPR011990">
    <property type="entry name" value="TPR-like_helical_dom_sf"/>
</dbReference>
<dbReference type="GO" id="GO:0097546">
    <property type="term" value="C:ciliary base"/>
    <property type="evidence" value="ECO:0007669"/>
    <property type="project" value="TreeGrafter"/>
</dbReference>
<feature type="compositionally biased region" description="Low complexity" evidence="2">
    <location>
        <begin position="42"/>
        <end position="53"/>
    </location>
</feature>
<evidence type="ECO:0000313" key="5">
    <source>
        <dbReference type="EMBL" id="CAF0989936.1"/>
    </source>
</evidence>
<dbReference type="GO" id="GO:0019894">
    <property type="term" value="F:kinesin binding"/>
    <property type="evidence" value="ECO:0007669"/>
    <property type="project" value="TreeGrafter"/>
</dbReference>
<feature type="compositionally biased region" description="Low complexity" evidence="2">
    <location>
        <begin position="126"/>
        <end position="142"/>
    </location>
</feature>
<name>A0A814G5L8_9BILA</name>
<feature type="compositionally biased region" description="Basic and acidic residues" evidence="2">
    <location>
        <begin position="744"/>
        <end position="754"/>
    </location>
</feature>
<feature type="compositionally biased region" description="Basic and acidic residues" evidence="2">
    <location>
        <begin position="768"/>
        <end position="778"/>
    </location>
</feature>
<dbReference type="EMBL" id="CAJNOL010000295">
    <property type="protein sequence ID" value="CAF0989936.1"/>
    <property type="molecule type" value="Genomic_DNA"/>
</dbReference>
<reference evidence="4" key="1">
    <citation type="submission" date="2021-02" db="EMBL/GenBank/DDBJ databases">
        <authorList>
            <person name="Nowell W R."/>
        </authorList>
    </citation>
    <scope>NUCLEOTIDE SEQUENCE</scope>
</reference>
<dbReference type="PROSITE" id="PS50005">
    <property type="entry name" value="TPR"/>
    <property type="match status" value="2"/>
</dbReference>
<dbReference type="GO" id="GO:0005814">
    <property type="term" value="C:centriole"/>
    <property type="evidence" value="ECO:0007669"/>
    <property type="project" value="TreeGrafter"/>
</dbReference>
<feature type="compositionally biased region" description="Basic and acidic residues" evidence="2">
    <location>
        <begin position="146"/>
        <end position="155"/>
    </location>
</feature>
<dbReference type="GO" id="GO:0042073">
    <property type="term" value="P:intraciliary transport"/>
    <property type="evidence" value="ECO:0007669"/>
    <property type="project" value="TreeGrafter"/>
</dbReference>
<feature type="region of interest" description="Disordered" evidence="2">
    <location>
        <begin position="744"/>
        <end position="783"/>
    </location>
</feature>
<evidence type="ECO:0000256" key="2">
    <source>
        <dbReference type="SAM" id="MobiDB-lite"/>
    </source>
</evidence>
<feature type="compositionally biased region" description="Polar residues" evidence="2">
    <location>
        <begin position="107"/>
        <end position="124"/>
    </location>
</feature>
<dbReference type="EMBL" id="CAJNOL010000294">
    <property type="protein sequence ID" value="CAF0989229.1"/>
    <property type="molecule type" value="Genomic_DNA"/>
</dbReference>
<dbReference type="Gene3D" id="1.25.40.10">
    <property type="entry name" value="Tetratricopeptide repeat domain"/>
    <property type="match status" value="2"/>
</dbReference>
<comment type="caution">
    <text evidence="4">The sequence shown here is derived from an EMBL/GenBank/DDBJ whole genome shotgun (WGS) entry which is preliminary data.</text>
</comment>
<dbReference type="GO" id="GO:0097730">
    <property type="term" value="C:non-motile cilium"/>
    <property type="evidence" value="ECO:0007669"/>
    <property type="project" value="TreeGrafter"/>
</dbReference>
<evidence type="ECO:0000256" key="1">
    <source>
        <dbReference type="PROSITE-ProRule" id="PRU00339"/>
    </source>
</evidence>
<feature type="compositionally biased region" description="Polar residues" evidence="2">
    <location>
        <begin position="79"/>
        <end position="97"/>
    </location>
</feature>
<gene>
    <name evidence="4" type="ORF">JXQ802_LOCUS13584</name>
    <name evidence="5" type="ORF">JXQ802_LOCUS13619</name>
    <name evidence="3" type="ORF">PYM288_LOCUS11116</name>
</gene>
<dbReference type="PANTHER" id="PTHR44117">
    <property type="entry name" value="INTRAFLAGELLAR TRANSPORT PROTEIN 88 HOMOLOG"/>
    <property type="match status" value="1"/>
</dbReference>
<accession>A0A814G5L8</accession>
<evidence type="ECO:0008006" key="7">
    <source>
        <dbReference type="Google" id="ProtNLM"/>
    </source>
</evidence>
<dbReference type="Pfam" id="PF14559">
    <property type="entry name" value="TPR_19"/>
    <property type="match status" value="1"/>
</dbReference>
<keyword evidence="6" id="KW-1185">Reference proteome</keyword>
<dbReference type="AlphaFoldDB" id="A0A814G5L8"/>
<keyword evidence="1" id="KW-0802">TPR repeat</keyword>
<dbReference type="EMBL" id="CAJNOH010000183">
    <property type="protein sequence ID" value="CAF0932218.1"/>
    <property type="molecule type" value="Genomic_DNA"/>
</dbReference>
<dbReference type="SUPFAM" id="SSF48452">
    <property type="entry name" value="TPR-like"/>
    <property type="match status" value="2"/>
</dbReference>
<feature type="region of interest" description="Disordered" evidence="2">
    <location>
        <begin position="797"/>
        <end position="846"/>
    </location>
</feature>